<evidence type="ECO:0000256" key="3">
    <source>
        <dbReference type="SAM" id="MobiDB-lite"/>
    </source>
</evidence>
<dbReference type="GO" id="GO:0005615">
    <property type="term" value="C:extracellular space"/>
    <property type="evidence" value="ECO:0007669"/>
    <property type="project" value="TreeGrafter"/>
</dbReference>
<evidence type="ECO:0000256" key="1">
    <source>
        <dbReference type="ARBA" id="ARBA00022460"/>
    </source>
</evidence>
<organism evidence="4 5">
    <name type="scientific">Aphis glycines</name>
    <name type="common">Soybean aphid</name>
    <dbReference type="NCBI Taxonomy" id="307491"/>
    <lineage>
        <taxon>Eukaryota</taxon>
        <taxon>Metazoa</taxon>
        <taxon>Ecdysozoa</taxon>
        <taxon>Arthropoda</taxon>
        <taxon>Hexapoda</taxon>
        <taxon>Insecta</taxon>
        <taxon>Pterygota</taxon>
        <taxon>Neoptera</taxon>
        <taxon>Paraneoptera</taxon>
        <taxon>Hemiptera</taxon>
        <taxon>Sternorrhyncha</taxon>
        <taxon>Aphidomorpha</taxon>
        <taxon>Aphidoidea</taxon>
        <taxon>Aphididae</taxon>
        <taxon>Aphidini</taxon>
        <taxon>Aphis</taxon>
        <taxon>Aphis</taxon>
    </lineage>
</organism>
<keyword evidence="1 2" id="KW-0193">Cuticle</keyword>
<dbReference type="InterPro" id="IPR000618">
    <property type="entry name" value="Insect_cuticle"/>
</dbReference>
<feature type="compositionally biased region" description="Low complexity" evidence="3">
    <location>
        <begin position="328"/>
        <end position="341"/>
    </location>
</feature>
<evidence type="ECO:0000256" key="2">
    <source>
        <dbReference type="PROSITE-ProRule" id="PRU00497"/>
    </source>
</evidence>
<evidence type="ECO:0000313" key="4">
    <source>
        <dbReference type="EMBL" id="KAE9530633.1"/>
    </source>
</evidence>
<keyword evidence="5" id="KW-1185">Reference proteome</keyword>
<dbReference type="InterPro" id="IPR051217">
    <property type="entry name" value="Insect_Cuticle_Struc_Prot"/>
</dbReference>
<dbReference type="InterPro" id="IPR031311">
    <property type="entry name" value="CHIT_BIND_RR_consensus"/>
</dbReference>
<feature type="compositionally biased region" description="Pro residues" evidence="3">
    <location>
        <begin position="365"/>
        <end position="378"/>
    </location>
</feature>
<feature type="compositionally biased region" description="Polar residues" evidence="3">
    <location>
        <begin position="385"/>
        <end position="397"/>
    </location>
</feature>
<name>A0A6G0TCG4_APHGL</name>
<dbReference type="PANTHER" id="PTHR12236:SF75">
    <property type="entry name" value="CUTICULAR PROTEIN 62BB, ISOFORM A"/>
    <property type="match status" value="1"/>
</dbReference>
<feature type="region of interest" description="Disordered" evidence="3">
    <location>
        <begin position="264"/>
        <end position="529"/>
    </location>
</feature>
<dbReference type="AlphaFoldDB" id="A0A6G0TCG4"/>
<dbReference type="OrthoDB" id="6348134at2759"/>
<feature type="compositionally biased region" description="Low complexity" evidence="3">
    <location>
        <begin position="201"/>
        <end position="218"/>
    </location>
</feature>
<protein>
    <submittedName>
        <fullName evidence="4">Uncharacterized protein</fullName>
    </submittedName>
</protein>
<feature type="compositionally biased region" description="Pro residues" evidence="3">
    <location>
        <begin position="489"/>
        <end position="503"/>
    </location>
</feature>
<dbReference type="EMBL" id="VYZN01000042">
    <property type="protein sequence ID" value="KAE9530633.1"/>
    <property type="molecule type" value="Genomic_DNA"/>
</dbReference>
<feature type="compositionally biased region" description="Basic and acidic residues" evidence="3">
    <location>
        <begin position="132"/>
        <end position="142"/>
    </location>
</feature>
<feature type="region of interest" description="Disordered" evidence="3">
    <location>
        <begin position="125"/>
        <end position="147"/>
    </location>
</feature>
<comment type="caution">
    <text evidence="4">The sequence shown here is derived from an EMBL/GenBank/DDBJ whole genome shotgun (WGS) entry which is preliminary data.</text>
</comment>
<reference evidence="4 5" key="1">
    <citation type="submission" date="2019-08" db="EMBL/GenBank/DDBJ databases">
        <title>The genome of the soybean aphid Biotype 1, its phylome, world population structure and adaptation to the North American continent.</title>
        <authorList>
            <person name="Giordano R."/>
            <person name="Donthu R.K."/>
            <person name="Hernandez A.G."/>
            <person name="Wright C.L."/>
            <person name="Zimin A.V."/>
        </authorList>
    </citation>
    <scope>NUCLEOTIDE SEQUENCE [LARGE SCALE GENOMIC DNA]</scope>
    <source>
        <tissue evidence="4">Whole aphids</tissue>
    </source>
</reference>
<dbReference type="GO" id="GO:0031012">
    <property type="term" value="C:extracellular matrix"/>
    <property type="evidence" value="ECO:0007669"/>
    <property type="project" value="TreeGrafter"/>
</dbReference>
<dbReference type="Pfam" id="PF00379">
    <property type="entry name" value="Chitin_bind_4"/>
    <property type="match status" value="1"/>
</dbReference>
<dbReference type="GO" id="GO:0042302">
    <property type="term" value="F:structural constituent of cuticle"/>
    <property type="evidence" value="ECO:0007669"/>
    <property type="project" value="UniProtKB-UniRule"/>
</dbReference>
<dbReference type="PANTHER" id="PTHR12236">
    <property type="entry name" value="STRUCTURAL CONTITUENT OF CUTICLE"/>
    <property type="match status" value="1"/>
</dbReference>
<evidence type="ECO:0000313" key="5">
    <source>
        <dbReference type="Proteomes" id="UP000475862"/>
    </source>
</evidence>
<accession>A0A6G0TCG4</accession>
<feature type="compositionally biased region" description="Low complexity" evidence="3">
    <location>
        <begin position="279"/>
        <end position="295"/>
    </location>
</feature>
<dbReference type="PROSITE" id="PS00233">
    <property type="entry name" value="CHIT_BIND_RR_1"/>
    <property type="match status" value="1"/>
</dbReference>
<feature type="compositionally biased region" description="Low complexity" evidence="3">
    <location>
        <begin position="450"/>
        <end position="488"/>
    </location>
</feature>
<feature type="compositionally biased region" description="Basic and acidic residues" evidence="3">
    <location>
        <begin position="177"/>
        <end position="191"/>
    </location>
</feature>
<dbReference type="PROSITE" id="PS51155">
    <property type="entry name" value="CHIT_BIND_RR_2"/>
    <property type="match status" value="1"/>
</dbReference>
<proteinExistence type="predicted"/>
<sequence>MPVNSLFGAKKSSIIGDDPEVGDYETLRIISQDECHSKMIVVLHIVVLCGLTLRRSYAIEVIPASYAWSTFTGPVSGEVQEVKPWSPSHPPGSSFSEFESANADNNHYGPDYVAKPQYSFAYGVDNPNTGDSHGHSETRDGSHVTGEYTVMEPDGVLRRVLYTADPKNGFRASVRYVRPDGEESPNRDHGYHGGGGPDHGPPQQQQSDYESAAAAAVAMTTDRPQSLSLPSEYESEVDDEPFAPQLPRPQPLSLNFGFNKYNDVGHANNDDDDYDGGRPSAFKFPSQSSPFFKAPDAIPEITETAISTTIGRARWALRRRRRPPSSPSPFGLPSSPAPSFGGTRGGSAAASPTTPFVGFTKRPSPTEPLPCRPQPSPSRAPLSSDIVSYQTGHSNRLPSFVKSSDGLEEFRSLKVNIGDDDEDGDHDDLENYESDDSDTDNAHLSDYVRLSPSAKSAPSPLPPSEQQSTSSTPRPPSLTASATAKPPAVTAPPPSMMRRPPSPVDALAIDLSPSPTMTPIQPTIIDIDA</sequence>
<feature type="compositionally biased region" description="Acidic residues" evidence="3">
    <location>
        <begin position="418"/>
        <end position="439"/>
    </location>
</feature>
<feature type="region of interest" description="Disordered" evidence="3">
    <location>
        <begin position="176"/>
        <end position="250"/>
    </location>
</feature>
<gene>
    <name evidence="4" type="ORF">AGLY_011095</name>
</gene>
<dbReference type="Proteomes" id="UP000475862">
    <property type="component" value="Unassembled WGS sequence"/>
</dbReference>